<accession>A0A1U7CNQ0</accession>
<dbReference type="AlphaFoldDB" id="A0A1U7CNQ0"/>
<organism evidence="1 2">
    <name type="scientific">Paludisphaera borealis</name>
    <dbReference type="NCBI Taxonomy" id="1387353"/>
    <lineage>
        <taxon>Bacteria</taxon>
        <taxon>Pseudomonadati</taxon>
        <taxon>Planctomycetota</taxon>
        <taxon>Planctomycetia</taxon>
        <taxon>Isosphaerales</taxon>
        <taxon>Isosphaeraceae</taxon>
        <taxon>Paludisphaera</taxon>
    </lineage>
</organism>
<gene>
    <name evidence="1" type="ORF">BSF38_02040</name>
</gene>
<evidence type="ECO:0000313" key="1">
    <source>
        <dbReference type="EMBL" id="APW60565.1"/>
    </source>
</evidence>
<name>A0A1U7CNQ0_9BACT</name>
<proteinExistence type="predicted"/>
<reference evidence="2" key="1">
    <citation type="submission" date="2016-12" db="EMBL/GenBank/DDBJ databases">
        <title>Comparative genomics of four Isosphaeraceae planctomycetes: a common pool of plasmids and glycoside hydrolase genes.</title>
        <authorList>
            <person name="Ivanova A."/>
        </authorList>
    </citation>
    <scope>NUCLEOTIDE SEQUENCE [LARGE SCALE GENOMIC DNA]</scope>
    <source>
        <strain evidence="2">PX4</strain>
    </source>
</reference>
<dbReference type="EMBL" id="CP019082">
    <property type="protein sequence ID" value="APW60565.1"/>
    <property type="molecule type" value="Genomic_DNA"/>
</dbReference>
<dbReference type="KEGG" id="pbor:BSF38_02040"/>
<keyword evidence="2" id="KW-1185">Reference proteome</keyword>
<evidence type="ECO:0000313" key="2">
    <source>
        <dbReference type="Proteomes" id="UP000186309"/>
    </source>
</evidence>
<sequence length="82" mass="9029">MILYKVGLHSGGAAVTSKVDNVRTFLNCEPAGRYEIEALTRRSLWLASRSSRQWGFAIKNDDGSVELQLADGSRHPGSRLPN</sequence>
<dbReference type="Proteomes" id="UP000186309">
    <property type="component" value="Chromosome"/>
</dbReference>
<protein>
    <submittedName>
        <fullName evidence="1">Uncharacterized protein</fullName>
    </submittedName>
</protein>